<gene>
    <name evidence="1" type="ORF">OCL06_12065</name>
</gene>
<sequence length="126" mass="14361">MQTTRHGLAIGIERTGEQFFLTMKIQGKLTHEDYTVITPMLDAALAQVKKPSINAFIDATEVDGWEARAAWDDFKLGLSHGNEFRKIAICGNNDWLESLTRVANWFVSGDIQYFESTREALIWLHM</sequence>
<organism evidence="1 2">
    <name type="scientific">Alteromonas salexigens</name>
    <dbReference type="NCBI Taxonomy" id="2982530"/>
    <lineage>
        <taxon>Bacteria</taxon>
        <taxon>Pseudomonadati</taxon>
        <taxon>Pseudomonadota</taxon>
        <taxon>Gammaproteobacteria</taxon>
        <taxon>Alteromonadales</taxon>
        <taxon>Alteromonadaceae</taxon>
        <taxon>Alteromonas/Salinimonas group</taxon>
        <taxon>Alteromonas</taxon>
    </lineage>
</organism>
<accession>A0ABT2VPU4</accession>
<dbReference type="SUPFAM" id="SSF52091">
    <property type="entry name" value="SpoIIaa-like"/>
    <property type="match status" value="1"/>
</dbReference>
<keyword evidence="2" id="KW-1185">Reference proteome</keyword>
<dbReference type="InterPro" id="IPR021866">
    <property type="entry name" value="SpoIIAA-like"/>
</dbReference>
<proteinExistence type="predicted"/>
<reference evidence="2" key="1">
    <citation type="submission" date="2023-07" db="EMBL/GenBank/DDBJ databases">
        <title>Study on multiphase classification of strain Alteromonas salexigens isolated from the Yellow Sea.</title>
        <authorList>
            <person name="Sun L."/>
        </authorList>
    </citation>
    <scope>NUCLEOTIDE SEQUENCE [LARGE SCALE GENOMIC DNA]</scope>
    <source>
        <strain evidence="2">ASW11-19</strain>
    </source>
</reference>
<dbReference type="Pfam" id="PF11964">
    <property type="entry name" value="SpoIIAA-like"/>
    <property type="match status" value="1"/>
</dbReference>
<evidence type="ECO:0000313" key="2">
    <source>
        <dbReference type="Proteomes" id="UP001209257"/>
    </source>
</evidence>
<comment type="caution">
    <text evidence="1">The sequence shown here is derived from an EMBL/GenBank/DDBJ whole genome shotgun (WGS) entry which is preliminary data.</text>
</comment>
<dbReference type="InterPro" id="IPR038396">
    <property type="entry name" value="SpoIIAA-like_sf"/>
</dbReference>
<name>A0ABT2VPU4_9ALTE</name>
<dbReference type="Gene3D" id="3.40.50.10600">
    <property type="entry name" value="SpoIIaa-like domains"/>
    <property type="match status" value="1"/>
</dbReference>
<dbReference type="EMBL" id="JAOTJC010000008">
    <property type="protein sequence ID" value="MCU7555325.1"/>
    <property type="molecule type" value="Genomic_DNA"/>
</dbReference>
<evidence type="ECO:0000313" key="1">
    <source>
        <dbReference type="EMBL" id="MCU7555325.1"/>
    </source>
</evidence>
<dbReference type="InterPro" id="IPR036513">
    <property type="entry name" value="STAS_dom_sf"/>
</dbReference>
<protein>
    <submittedName>
        <fullName evidence="1">STAS/SEC14 domain-containing protein</fullName>
    </submittedName>
</protein>
<dbReference type="RefSeq" id="WP_262994841.1">
    <property type="nucleotide sequence ID" value="NZ_JAOTJC010000008.1"/>
</dbReference>
<dbReference type="Proteomes" id="UP001209257">
    <property type="component" value="Unassembled WGS sequence"/>
</dbReference>